<evidence type="ECO:0000256" key="7">
    <source>
        <dbReference type="ARBA" id="ARBA00022927"/>
    </source>
</evidence>
<reference evidence="11 12" key="1">
    <citation type="submission" date="2020-08" db="EMBL/GenBank/DDBJ databases">
        <title>Novel species isolated from subtropical streams in China.</title>
        <authorList>
            <person name="Lu H."/>
        </authorList>
    </citation>
    <scope>NUCLEOTIDE SEQUENCE [LARGE SCALE GENOMIC DNA]</scope>
    <source>
        <strain evidence="11 12">CY18W</strain>
    </source>
</reference>
<evidence type="ECO:0000256" key="10">
    <source>
        <dbReference type="SAM" id="Phobius"/>
    </source>
</evidence>
<keyword evidence="7" id="KW-0653">Protein transport</keyword>
<keyword evidence="12" id="KW-1185">Reference proteome</keyword>
<evidence type="ECO:0000256" key="3">
    <source>
        <dbReference type="ARBA" id="ARBA00022448"/>
    </source>
</evidence>
<dbReference type="EMBL" id="JACOGF010000003">
    <property type="protein sequence ID" value="MBC3917401.1"/>
    <property type="molecule type" value="Genomic_DNA"/>
</dbReference>
<organism evidence="11 12">
    <name type="scientific">Undibacterium hunanense</name>
    <dbReference type="NCBI Taxonomy" id="2762292"/>
    <lineage>
        <taxon>Bacteria</taxon>
        <taxon>Pseudomonadati</taxon>
        <taxon>Pseudomonadota</taxon>
        <taxon>Betaproteobacteria</taxon>
        <taxon>Burkholderiales</taxon>
        <taxon>Oxalobacteraceae</taxon>
        <taxon>Undibacterium</taxon>
    </lineage>
</organism>
<evidence type="ECO:0000313" key="11">
    <source>
        <dbReference type="EMBL" id="MBC3917401.1"/>
    </source>
</evidence>
<keyword evidence="9 10" id="KW-0472">Membrane</keyword>
<comment type="caution">
    <text evidence="11">The sequence shown here is derived from an EMBL/GenBank/DDBJ whole genome shotgun (WGS) entry which is preliminary data.</text>
</comment>
<keyword evidence="8 10" id="KW-1133">Transmembrane helix</keyword>
<evidence type="ECO:0000256" key="9">
    <source>
        <dbReference type="ARBA" id="ARBA00023136"/>
    </source>
</evidence>
<keyword evidence="6 10" id="KW-0812">Transmembrane</keyword>
<evidence type="ECO:0000256" key="2">
    <source>
        <dbReference type="ARBA" id="ARBA00010637"/>
    </source>
</evidence>
<comment type="subcellular location">
    <subcellularLocation>
        <location evidence="1">Cell inner membrane</location>
        <topology evidence="1">Single-pass membrane protein</topology>
    </subcellularLocation>
</comment>
<dbReference type="RefSeq" id="WP_186946620.1">
    <property type="nucleotide sequence ID" value="NZ_JACOGF010000003.1"/>
</dbReference>
<keyword evidence="3" id="KW-0813">Transport</keyword>
<comment type="similarity">
    <text evidence="2">Belongs to the GSP M family.</text>
</comment>
<evidence type="ECO:0000256" key="5">
    <source>
        <dbReference type="ARBA" id="ARBA00022519"/>
    </source>
</evidence>
<evidence type="ECO:0000256" key="1">
    <source>
        <dbReference type="ARBA" id="ARBA00004377"/>
    </source>
</evidence>
<dbReference type="Pfam" id="PF04612">
    <property type="entry name" value="T2SSM"/>
    <property type="match status" value="1"/>
</dbReference>
<name>A0ABR6ZNC8_9BURK</name>
<evidence type="ECO:0000256" key="8">
    <source>
        <dbReference type="ARBA" id="ARBA00022989"/>
    </source>
</evidence>
<keyword evidence="5" id="KW-0997">Cell inner membrane</keyword>
<evidence type="ECO:0000313" key="12">
    <source>
        <dbReference type="Proteomes" id="UP000650424"/>
    </source>
</evidence>
<keyword evidence="4" id="KW-1003">Cell membrane</keyword>
<dbReference type="InterPro" id="IPR023229">
    <property type="entry name" value="T2SS_M_periplasmic_sf"/>
</dbReference>
<accession>A0ABR6ZNC8</accession>
<sequence>MIYALKEQFNFFWLARAERERRMLLICALVITLALVYAIFLAPALSGLKQLQTSIPVLNQQLAEMAELSKQQSQLAASLSETISPVSKEQLEQSLTRRGIKPQTIGVNDDIVRVQIPAAGYANLMEWLVEVQKASRLTVEEAKLVSLLESGQVSATLTLRQQRSSQ</sequence>
<dbReference type="Gene3D" id="3.30.1360.100">
    <property type="entry name" value="General secretion pathway protein M, EpsM"/>
    <property type="match status" value="1"/>
</dbReference>
<proteinExistence type="inferred from homology"/>
<gene>
    <name evidence="11" type="ORF">H8L32_07950</name>
</gene>
<dbReference type="InterPro" id="IPR007690">
    <property type="entry name" value="T2SS_GspM"/>
</dbReference>
<evidence type="ECO:0000256" key="4">
    <source>
        <dbReference type="ARBA" id="ARBA00022475"/>
    </source>
</evidence>
<dbReference type="Proteomes" id="UP000650424">
    <property type="component" value="Unassembled WGS sequence"/>
</dbReference>
<feature type="transmembrane region" description="Helical" evidence="10">
    <location>
        <begin position="23"/>
        <end position="45"/>
    </location>
</feature>
<evidence type="ECO:0000256" key="6">
    <source>
        <dbReference type="ARBA" id="ARBA00022692"/>
    </source>
</evidence>
<protein>
    <submittedName>
        <fullName evidence="11">Type II secretion system protein M</fullName>
    </submittedName>
</protein>
<dbReference type="SUPFAM" id="SSF103054">
    <property type="entry name" value="General secretion pathway protein M, EpsM"/>
    <property type="match status" value="1"/>
</dbReference>